<dbReference type="NCBIfam" id="TIGR02937">
    <property type="entry name" value="sigma70-ECF"/>
    <property type="match status" value="1"/>
</dbReference>
<dbReference type="InterPro" id="IPR014284">
    <property type="entry name" value="RNA_pol_sigma-70_dom"/>
</dbReference>
<evidence type="ECO:0000256" key="4">
    <source>
        <dbReference type="ARBA" id="ARBA00023125"/>
    </source>
</evidence>
<dbReference type="GO" id="GO:0003677">
    <property type="term" value="F:DNA binding"/>
    <property type="evidence" value="ECO:0007669"/>
    <property type="project" value="UniProtKB-KW"/>
</dbReference>
<dbReference type="InterPro" id="IPR007627">
    <property type="entry name" value="RNA_pol_sigma70_r2"/>
</dbReference>
<dbReference type="SUPFAM" id="SSF88659">
    <property type="entry name" value="Sigma3 and sigma4 domains of RNA polymerase sigma factors"/>
    <property type="match status" value="1"/>
</dbReference>
<dbReference type="InterPro" id="IPR013325">
    <property type="entry name" value="RNA_pol_sigma_r2"/>
</dbReference>
<evidence type="ECO:0000256" key="3">
    <source>
        <dbReference type="ARBA" id="ARBA00023082"/>
    </source>
</evidence>
<feature type="domain" description="RNA polymerase sigma-70 region 2" evidence="7">
    <location>
        <begin position="23"/>
        <end position="90"/>
    </location>
</feature>
<gene>
    <name evidence="9" type="primary">sigW_2</name>
    <name evidence="9" type="ORF">Pan44_01040</name>
</gene>
<dbReference type="InterPro" id="IPR013249">
    <property type="entry name" value="RNA_pol_sigma70_r4_t2"/>
</dbReference>
<protein>
    <recommendedName>
        <fullName evidence="6">RNA polymerase sigma factor</fullName>
    </recommendedName>
</protein>
<evidence type="ECO:0000256" key="2">
    <source>
        <dbReference type="ARBA" id="ARBA00023015"/>
    </source>
</evidence>
<dbReference type="Gene3D" id="1.10.10.10">
    <property type="entry name" value="Winged helix-like DNA-binding domain superfamily/Winged helix DNA-binding domain"/>
    <property type="match status" value="1"/>
</dbReference>
<dbReference type="InterPro" id="IPR039425">
    <property type="entry name" value="RNA_pol_sigma-70-like"/>
</dbReference>
<dbReference type="Proteomes" id="UP000315700">
    <property type="component" value="Chromosome"/>
</dbReference>
<keyword evidence="4 6" id="KW-0238">DNA-binding</keyword>
<dbReference type="InParanoid" id="A0A517S7K4"/>
<dbReference type="Pfam" id="PF08281">
    <property type="entry name" value="Sigma70_r4_2"/>
    <property type="match status" value="1"/>
</dbReference>
<dbReference type="EMBL" id="CP036271">
    <property type="protein sequence ID" value="QDT52095.1"/>
    <property type="molecule type" value="Genomic_DNA"/>
</dbReference>
<keyword evidence="10" id="KW-1185">Reference proteome</keyword>
<evidence type="ECO:0000313" key="10">
    <source>
        <dbReference type="Proteomes" id="UP000315700"/>
    </source>
</evidence>
<dbReference type="Gene3D" id="1.10.1740.10">
    <property type="match status" value="1"/>
</dbReference>
<dbReference type="SUPFAM" id="SSF88946">
    <property type="entry name" value="Sigma2 domain of RNA polymerase sigma factors"/>
    <property type="match status" value="1"/>
</dbReference>
<dbReference type="GO" id="GO:0016987">
    <property type="term" value="F:sigma factor activity"/>
    <property type="evidence" value="ECO:0007669"/>
    <property type="project" value="UniProtKB-KW"/>
</dbReference>
<sequence length="200" mass="22313">MTLSDGDLLASIQRGDDPAFAELVDRYRPRLLRFAVRSTGDAALAEDLVQETFAAVYAASASYDARFAVSTWIWTILLNLCRRFRRGQRSRERLHTAWAAAMANRPRPDDTAIDDLVRDEQARLLRLQLARLPAAQADALRLRFFAELSFDEIAATMNSSVSGAKVRVRKGLTALSEQLRRDEAAEYVTAAPAVLKDDVT</sequence>
<dbReference type="OrthoDB" id="9785675at2"/>
<dbReference type="Pfam" id="PF04542">
    <property type="entry name" value="Sigma70_r2"/>
    <property type="match status" value="1"/>
</dbReference>
<evidence type="ECO:0000313" key="9">
    <source>
        <dbReference type="EMBL" id="QDT52095.1"/>
    </source>
</evidence>
<organism evidence="9 10">
    <name type="scientific">Caulifigura coniformis</name>
    <dbReference type="NCBI Taxonomy" id="2527983"/>
    <lineage>
        <taxon>Bacteria</taxon>
        <taxon>Pseudomonadati</taxon>
        <taxon>Planctomycetota</taxon>
        <taxon>Planctomycetia</taxon>
        <taxon>Planctomycetales</taxon>
        <taxon>Planctomycetaceae</taxon>
        <taxon>Caulifigura</taxon>
    </lineage>
</organism>
<evidence type="ECO:0000256" key="5">
    <source>
        <dbReference type="ARBA" id="ARBA00023163"/>
    </source>
</evidence>
<keyword evidence="5 6" id="KW-0804">Transcription</keyword>
<dbReference type="PANTHER" id="PTHR43133">
    <property type="entry name" value="RNA POLYMERASE ECF-TYPE SIGMA FACTO"/>
    <property type="match status" value="1"/>
</dbReference>
<evidence type="ECO:0000256" key="6">
    <source>
        <dbReference type="RuleBase" id="RU000716"/>
    </source>
</evidence>
<evidence type="ECO:0000256" key="1">
    <source>
        <dbReference type="ARBA" id="ARBA00010641"/>
    </source>
</evidence>
<dbReference type="InterPro" id="IPR036388">
    <property type="entry name" value="WH-like_DNA-bd_sf"/>
</dbReference>
<dbReference type="AlphaFoldDB" id="A0A517S7K4"/>
<proteinExistence type="inferred from homology"/>
<evidence type="ECO:0000259" key="8">
    <source>
        <dbReference type="Pfam" id="PF08281"/>
    </source>
</evidence>
<name>A0A517S7K4_9PLAN</name>
<dbReference type="PANTHER" id="PTHR43133:SF8">
    <property type="entry name" value="RNA POLYMERASE SIGMA FACTOR HI_1459-RELATED"/>
    <property type="match status" value="1"/>
</dbReference>
<feature type="domain" description="RNA polymerase sigma factor 70 region 4 type 2" evidence="8">
    <location>
        <begin position="124"/>
        <end position="175"/>
    </location>
</feature>
<reference evidence="9 10" key="1">
    <citation type="submission" date="2019-02" db="EMBL/GenBank/DDBJ databases">
        <title>Deep-cultivation of Planctomycetes and their phenomic and genomic characterization uncovers novel biology.</title>
        <authorList>
            <person name="Wiegand S."/>
            <person name="Jogler M."/>
            <person name="Boedeker C."/>
            <person name="Pinto D."/>
            <person name="Vollmers J."/>
            <person name="Rivas-Marin E."/>
            <person name="Kohn T."/>
            <person name="Peeters S.H."/>
            <person name="Heuer A."/>
            <person name="Rast P."/>
            <person name="Oberbeckmann S."/>
            <person name="Bunk B."/>
            <person name="Jeske O."/>
            <person name="Meyerdierks A."/>
            <person name="Storesund J.E."/>
            <person name="Kallscheuer N."/>
            <person name="Luecker S."/>
            <person name="Lage O.M."/>
            <person name="Pohl T."/>
            <person name="Merkel B.J."/>
            <person name="Hornburger P."/>
            <person name="Mueller R.-W."/>
            <person name="Bruemmer F."/>
            <person name="Labrenz M."/>
            <person name="Spormann A.M."/>
            <person name="Op den Camp H."/>
            <person name="Overmann J."/>
            <person name="Amann R."/>
            <person name="Jetten M.S.M."/>
            <person name="Mascher T."/>
            <person name="Medema M.H."/>
            <person name="Devos D.P."/>
            <person name="Kaster A.-K."/>
            <person name="Ovreas L."/>
            <person name="Rohde M."/>
            <person name="Galperin M.Y."/>
            <person name="Jogler C."/>
        </authorList>
    </citation>
    <scope>NUCLEOTIDE SEQUENCE [LARGE SCALE GENOMIC DNA]</scope>
    <source>
        <strain evidence="9 10">Pan44</strain>
    </source>
</reference>
<keyword evidence="2 6" id="KW-0805">Transcription regulation</keyword>
<dbReference type="InterPro" id="IPR013324">
    <property type="entry name" value="RNA_pol_sigma_r3/r4-like"/>
</dbReference>
<dbReference type="PROSITE" id="PS01063">
    <property type="entry name" value="SIGMA70_ECF"/>
    <property type="match status" value="1"/>
</dbReference>
<dbReference type="GO" id="GO:0006352">
    <property type="term" value="P:DNA-templated transcription initiation"/>
    <property type="evidence" value="ECO:0007669"/>
    <property type="project" value="InterPro"/>
</dbReference>
<keyword evidence="3 6" id="KW-0731">Sigma factor</keyword>
<accession>A0A517S7K4</accession>
<dbReference type="InterPro" id="IPR000838">
    <property type="entry name" value="RNA_pol_sigma70_ECF_CS"/>
</dbReference>
<comment type="similarity">
    <text evidence="1 6">Belongs to the sigma-70 factor family. ECF subfamily.</text>
</comment>
<evidence type="ECO:0000259" key="7">
    <source>
        <dbReference type="Pfam" id="PF04542"/>
    </source>
</evidence>
<dbReference type="KEGG" id="ccos:Pan44_01040"/>
<dbReference type="RefSeq" id="WP_145026154.1">
    <property type="nucleotide sequence ID" value="NZ_CP036271.1"/>
</dbReference>